<reference evidence="2" key="2">
    <citation type="submission" date="2014-05" db="EMBL/GenBank/DDBJ databases">
        <title>The genome and life-stage specific transcriptomes of Globodera pallida elucidate key aspects of plant parasitism by a cyst nematode.</title>
        <authorList>
            <person name="Cotton J.A."/>
            <person name="Lilley C.J."/>
            <person name="Jones L.M."/>
            <person name="Kikuchi T."/>
            <person name="Reid A.J."/>
            <person name="Thorpe P."/>
            <person name="Tsai I.J."/>
            <person name="Beasley H."/>
            <person name="Blok V."/>
            <person name="Cock P.J.A."/>
            <person name="Van den Akker S.E."/>
            <person name="Holroyd N."/>
            <person name="Hunt M."/>
            <person name="Mantelin S."/>
            <person name="Naghra H."/>
            <person name="Pain A."/>
            <person name="Palomares-Rius J.E."/>
            <person name="Zarowiecki M."/>
            <person name="Berriman M."/>
            <person name="Jones J.T."/>
            <person name="Urwin P.E."/>
        </authorList>
    </citation>
    <scope>NUCLEOTIDE SEQUENCE [LARGE SCALE GENOMIC DNA]</scope>
    <source>
        <strain evidence="2">Lindley</strain>
    </source>
</reference>
<proteinExistence type="predicted"/>
<organism evidence="2 3">
    <name type="scientific">Globodera pallida</name>
    <name type="common">Potato cyst nematode worm</name>
    <name type="synonym">Heterodera pallida</name>
    <dbReference type="NCBI Taxonomy" id="36090"/>
    <lineage>
        <taxon>Eukaryota</taxon>
        <taxon>Metazoa</taxon>
        <taxon>Ecdysozoa</taxon>
        <taxon>Nematoda</taxon>
        <taxon>Chromadorea</taxon>
        <taxon>Rhabditida</taxon>
        <taxon>Tylenchina</taxon>
        <taxon>Tylenchomorpha</taxon>
        <taxon>Tylenchoidea</taxon>
        <taxon>Heteroderidae</taxon>
        <taxon>Heteroderinae</taxon>
        <taxon>Globodera</taxon>
    </lineage>
</organism>
<name>A0A183CGX0_GLOPA</name>
<dbReference type="AlphaFoldDB" id="A0A183CGX0"/>
<keyword evidence="2" id="KW-1185">Reference proteome</keyword>
<dbReference type="Proteomes" id="UP000050741">
    <property type="component" value="Unassembled WGS sequence"/>
</dbReference>
<keyword evidence="1" id="KW-0812">Transmembrane</keyword>
<protein>
    <submittedName>
        <fullName evidence="3">AA_permease_C domain-containing protein</fullName>
    </submittedName>
</protein>
<feature type="transmembrane region" description="Helical" evidence="1">
    <location>
        <begin position="21"/>
        <end position="39"/>
    </location>
</feature>
<keyword evidence="1" id="KW-0472">Membrane</keyword>
<reference evidence="3" key="3">
    <citation type="submission" date="2016-06" db="UniProtKB">
        <authorList>
            <consortium name="WormBaseParasite"/>
        </authorList>
    </citation>
    <scope>IDENTIFICATION</scope>
</reference>
<feature type="transmembrane region" description="Helical" evidence="1">
    <location>
        <begin position="45"/>
        <end position="65"/>
    </location>
</feature>
<dbReference type="WBParaSite" id="GPLIN_001212500">
    <property type="protein sequence ID" value="GPLIN_001212500"/>
    <property type="gene ID" value="GPLIN_001212500"/>
</dbReference>
<sequence>MAALLNIRFRHLPVHPEAIRMPIVFPLLFLAFSLTLVTVTVARSFSISVVGLAMLAMALCLYTGMLQKRTPLRRFAPYRRCIDAIDDGFAVMAQIVFDGQIRLNSDNKENAAEDLKE</sequence>
<evidence type="ECO:0000313" key="3">
    <source>
        <dbReference type="WBParaSite" id="GPLIN_001212500"/>
    </source>
</evidence>
<accession>A0A183CGX0</accession>
<keyword evidence="1" id="KW-1133">Transmembrane helix</keyword>
<reference evidence="2" key="1">
    <citation type="submission" date="2013-12" db="EMBL/GenBank/DDBJ databases">
        <authorList>
            <person name="Aslett M."/>
        </authorList>
    </citation>
    <scope>NUCLEOTIDE SEQUENCE [LARGE SCALE GENOMIC DNA]</scope>
    <source>
        <strain evidence="2">Lindley</strain>
    </source>
</reference>
<evidence type="ECO:0000313" key="2">
    <source>
        <dbReference type="Proteomes" id="UP000050741"/>
    </source>
</evidence>
<evidence type="ECO:0000256" key="1">
    <source>
        <dbReference type="SAM" id="Phobius"/>
    </source>
</evidence>